<dbReference type="InterPro" id="IPR051258">
    <property type="entry name" value="Diverse_Substrate_Transporter"/>
</dbReference>
<keyword evidence="3" id="KW-1003">Cell membrane</keyword>
<dbReference type="InterPro" id="IPR000620">
    <property type="entry name" value="EamA_dom"/>
</dbReference>
<comment type="caution">
    <text evidence="9">The sequence shown here is derived from an EMBL/GenBank/DDBJ whole genome shotgun (WGS) entry which is preliminary data.</text>
</comment>
<comment type="subcellular location">
    <subcellularLocation>
        <location evidence="1">Cell membrane</location>
        <topology evidence="1">Multi-pass membrane protein</topology>
    </subcellularLocation>
</comment>
<evidence type="ECO:0000256" key="3">
    <source>
        <dbReference type="ARBA" id="ARBA00022475"/>
    </source>
</evidence>
<feature type="transmembrane region" description="Helical" evidence="7">
    <location>
        <begin position="99"/>
        <end position="117"/>
    </location>
</feature>
<evidence type="ECO:0000256" key="2">
    <source>
        <dbReference type="ARBA" id="ARBA00007362"/>
    </source>
</evidence>
<dbReference type="EMBL" id="JADIVZ010000001">
    <property type="protein sequence ID" value="MBF4160359.1"/>
    <property type="molecule type" value="Genomic_DNA"/>
</dbReference>
<keyword evidence="6 7" id="KW-0472">Membrane</keyword>
<feature type="transmembrane region" description="Helical" evidence="7">
    <location>
        <begin position="293"/>
        <end position="313"/>
    </location>
</feature>
<accession>A0A930YBC9</accession>
<name>A0A930YBC9_9ACTN</name>
<feature type="transmembrane region" description="Helical" evidence="7">
    <location>
        <begin position="129"/>
        <end position="147"/>
    </location>
</feature>
<feature type="transmembrane region" description="Helical" evidence="7">
    <location>
        <begin position="201"/>
        <end position="221"/>
    </location>
</feature>
<keyword evidence="10" id="KW-1185">Reference proteome</keyword>
<evidence type="ECO:0000259" key="8">
    <source>
        <dbReference type="Pfam" id="PF00892"/>
    </source>
</evidence>
<evidence type="ECO:0000313" key="10">
    <source>
        <dbReference type="Proteomes" id="UP000656804"/>
    </source>
</evidence>
<evidence type="ECO:0000256" key="5">
    <source>
        <dbReference type="ARBA" id="ARBA00022989"/>
    </source>
</evidence>
<feature type="transmembrane region" description="Helical" evidence="7">
    <location>
        <begin position="177"/>
        <end position="195"/>
    </location>
</feature>
<feature type="transmembrane region" description="Helical" evidence="7">
    <location>
        <begin position="72"/>
        <end position="93"/>
    </location>
</feature>
<dbReference type="GO" id="GO:0005886">
    <property type="term" value="C:plasma membrane"/>
    <property type="evidence" value="ECO:0007669"/>
    <property type="project" value="UniProtKB-SubCell"/>
</dbReference>
<sequence>MGPREVPLTTELVRCPDPQPFAGSDHQHGACAHKRLLIRRPPTGGRSGAVSRVDPVTAENSSSRLAHGVSPVWLVLVGIVSVQFGAGVAKTLFDDVAPTTIVWLRLVTSALVLMLALRPRLRGRSRSDWLVVIGFGLSLALMNWSIYQSFARIPIGLAVTIEFIGPLTLAVAGSRRLLDLAWVGLAGLGVALLGLDGGGMTLAGVAFALLAGVAWAGYILLSARTGRTWAGLDGLAVASAIATALLAPAALVTGGGDLLTPHVLLLGALVGVLSSVVPYSCELVALRRLAPSVFGILMSLEPAAAALAGLVVVGEFLGPAQYVAIACVVVASIGATRSRRPPASALAAA</sequence>
<dbReference type="SUPFAM" id="SSF103481">
    <property type="entry name" value="Multidrug resistance efflux transporter EmrE"/>
    <property type="match status" value="1"/>
</dbReference>
<dbReference type="AlphaFoldDB" id="A0A930YBC9"/>
<protein>
    <submittedName>
        <fullName evidence="9">EamA family transporter</fullName>
    </submittedName>
</protein>
<dbReference type="Pfam" id="PF00892">
    <property type="entry name" value="EamA"/>
    <property type="match status" value="1"/>
</dbReference>
<gene>
    <name evidence="9" type="ORF">ISG29_01565</name>
</gene>
<proteinExistence type="inferred from homology"/>
<reference evidence="9" key="1">
    <citation type="submission" date="2020-11" db="EMBL/GenBank/DDBJ databases">
        <title>Nocardioides sp. CBS4Y-1, whole genome shotgun sequence.</title>
        <authorList>
            <person name="Tuo L."/>
        </authorList>
    </citation>
    <scope>NUCLEOTIDE SEQUENCE</scope>
    <source>
        <strain evidence="9">CBS4Y-1</strain>
    </source>
</reference>
<keyword evidence="5 7" id="KW-1133">Transmembrane helix</keyword>
<evidence type="ECO:0000256" key="1">
    <source>
        <dbReference type="ARBA" id="ARBA00004651"/>
    </source>
</evidence>
<feature type="domain" description="EamA" evidence="8">
    <location>
        <begin position="203"/>
        <end position="334"/>
    </location>
</feature>
<evidence type="ECO:0000313" key="9">
    <source>
        <dbReference type="EMBL" id="MBF4160359.1"/>
    </source>
</evidence>
<dbReference type="InterPro" id="IPR037185">
    <property type="entry name" value="EmrE-like"/>
</dbReference>
<dbReference type="Proteomes" id="UP000656804">
    <property type="component" value="Unassembled WGS sequence"/>
</dbReference>
<feature type="transmembrane region" description="Helical" evidence="7">
    <location>
        <begin position="319"/>
        <end position="336"/>
    </location>
</feature>
<feature type="transmembrane region" description="Helical" evidence="7">
    <location>
        <begin position="263"/>
        <end position="281"/>
    </location>
</feature>
<feature type="transmembrane region" description="Helical" evidence="7">
    <location>
        <begin position="228"/>
        <end position="251"/>
    </location>
</feature>
<keyword evidence="4 7" id="KW-0812">Transmembrane</keyword>
<dbReference type="PANTHER" id="PTHR42920">
    <property type="entry name" value="OS03G0707200 PROTEIN-RELATED"/>
    <property type="match status" value="1"/>
</dbReference>
<dbReference type="PANTHER" id="PTHR42920:SF5">
    <property type="entry name" value="EAMA DOMAIN-CONTAINING PROTEIN"/>
    <property type="match status" value="1"/>
</dbReference>
<evidence type="ECO:0000256" key="6">
    <source>
        <dbReference type="ARBA" id="ARBA00023136"/>
    </source>
</evidence>
<feature type="transmembrane region" description="Helical" evidence="7">
    <location>
        <begin position="153"/>
        <end position="172"/>
    </location>
</feature>
<comment type="similarity">
    <text evidence="2">Belongs to the EamA transporter family.</text>
</comment>
<evidence type="ECO:0000256" key="7">
    <source>
        <dbReference type="SAM" id="Phobius"/>
    </source>
</evidence>
<evidence type="ECO:0000256" key="4">
    <source>
        <dbReference type="ARBA" id="ARBA00022692"/>
    </source>
</evidence>
<organism evidence="9 10">
    <name type="scientific">Nocardioides acrostichi</name>
    <dbReference type="NCBI Taxonomy" id="2784339"/>
    <lineage>
        <taxon>Bacteria</taxon>
        <taxon>Bacillati</taxon>
        <taxon>Actinomycetota</taxon>
        <taxon>Actinomycetes</taxon>
        <taxon>Propionibacteriales</taxon>
        <taxon>Nocardioidaceae</taxon>
        <taxon>Nocardioides</taxon>
    </lineage>
</organism>